<dbReference type="AlphaFoldDB" id="A0A418PU56"/>
<evidence type="ECO:0000313" key="1">
    <source>
        <dbReference type="EMBL" id="RIW17102.1"/>
    </source>
</evidence>
<gene>
    <name evidence="1" type="ORF">D0X99_04925</name>
</gene>
<comment type="caution">
    <text evidence="1">The sequence shown here is derived from an EMBL/GenBank/DDBJ whole genome shotgun (WGS) entry which is preliminary data.</text>
</comment>
<dbReference type="Proteomes" id="UP000283522">
    <property type="component" value="Unassembled WGS sequence"/>
</dbReference>
<keyword evidence="2" id="KW-1185">Reference proteome</keyword>
<proteinExistence type="predicted"/>
<protein>
    <recommendedName>
        <fullName evidence="3">Outer membrane protein beta-barrel domain-containing protein</fullName>
    </recommendedName>
</protein>
<name>A0A418PU56_9BACT</name>
<evidence type="ECO:0000313" key="2">
    <source>
        <dbReference type="Proteomes" id="UP000283522"/>
    </source>
</evidence>
<dbReference type="EMBL" id="QXML01000002">
    <property type="protein sequence ID" value="RIW17102.1"/>
    <property type="molecule type" value="Genomic_DNA"/>
</dbReference>
<accession>A0A418PU56</accession>
<sequence length="235" mass="26015">MYSTIGQNVPLFQEKGEFSGQAAYSVGFGAWDSDGIGLQGAYSVSDKVAVMSSFYSLKGDDPYADDEWEGSGSYFELGGGLFGGDAEKLFLYEAFAGIGTGSIQNKSRVNQGEYINVKFLKPFFQPSVAFSSRYFDIALTPRIAYLTYTQKDDFNFVQNGQQIDPGVYFDQNDNQILFEPGLMIRGGLPGVKLELQYNYSTLGEPIGDYTLVNDSFFSIGLRFLISNRTTPKQKL</sequence>
<organism evidence="1 2">
    <name type="scientific">Algoriphagus lacus</name>
    <dbReference type="NCBI Taxonomy" id="2056311"/>
    <lineage>
        <taxon>Bacteria</taxon>
        <taxon>Pseudomonadati</taxon>
        <taxon>Bacteroidota</taxon>
        <taxon>Cytophagia</taxon>
        <taxon>Cytophagales</taxon>
        <taxon>Cyclobacteriaceae</taxon>
        <taxon>Algoriphagus</taxon>
    </lineage>
</organism>
<evidence type="ECO:0008006" key="3">
    <source>
        <dbReference type="Google" id="ProtNLM"/>
    </source>
</evidence>
<reference evidence="1 2" key="1">
    <citation type="submission" date="2018-09" db="EMBL/GenBank/DDBJ databases">
        <authorList>
            <person name="Wang X."/>
            <person name="Du Z."/>
        </authorList>
    </citation>
    <scope>NUCLEOTIDE SEQUENCE [LARGE SCALE GENOMIC DNA]</scope>
    <source>
        <strain evidence="1 2">N3</strain>
    </source>
</reference>